<dbReference type="RefSeq" id="WP_170111357.1">
    <property type="nucleotide sequence ID" value="NZ_OY782574.1"/>
</dbReference>
<evidence type="ECO:0000313" key="2">
    <source>
        <dbReference type="Proteomes" id="UP000243525"/>
    </source>
</evidence>
<organism evidence="1 2">
    <name type="scientific">Mangrovibacterium marinum</name>
    <dbReference type="NCBI Taxonomy" id="1639118"/>
    <lineage>
        <taxon>Bacteria</taxon>
        <taxon>Pseudomonadati</taxon>
        <taxon>Bacteroidota</taxon>
        <taxon>Bacteroidia</taxon>
        <taxon>Marinilabiliales</taxon>
        <taxon>Prolixibacteraceae</taxon>
        <taxon>Mangrovibacterium</taxon>
    </lineage>
</organism>
<name>A0A2T5C1N7_9BACT</name>
<gene>
    <name evidence="1" type="ORF">C8N47_108133</name>
</gene>
<comment type="caution">
    <text evidence="1">The sequence shown here is derived from an EMBL/GenBank/DDBJ whole genome shotgun (WGS) entry which is preliminary data.</text>
</comment>
<accession>A0A2T5C1N7</accession>
<dbReference type="EMBL" id="QAAD01000008">
    <property type="protein sequence ID" value="PTN08576.1"/>
    <property type="molecule type" value="Genomic_DNA"/>
</dbReference>
<dbReference type="Proteomes" id="UP000243525">
    <property type="component" value="Unassembled WGS sequence"/>
</dbReference>
<evidence type="ECO:0000313" key="1">
    <source>
        <dbReference type="EMBL" id="PTN08576.1"/>
    </source>
</evidence>
<protein>
    <submittedName>
        <fullName evidence="1">Uncharacterized protein</fullName>
    </submittedName>
</protein>
<keyword evidence="2" id="KW-1185">Reference proteome</keyword>
<proteinExistence type="predicted"/>
<reference evidence="1 2" key="1">
    <citation type="submission" date="2018-04" db="EMBL/GenBank/DDBJ databases">
        <title>Genomic Encyclopedia of Archaeal and Bacterial Type Strains, Phase II (KMG-II): from individual species to whole genera.</title>
        <authorList>
            <person name="Goeker M."/>
        </authorList>
    </citation>
    <scope>NUCLEOTIDE SEQUENCE [LARGE SCALE GENOMIC DNA]</scope>
    <source>
        <strain evidence="1 2">DSM 28823</strain>
    </source>
</reference>
<dbReference type="AlphaFoldDB" id="A0A2T5C1N7"/>
<sequence length="237" mass="27056">MNVFCLHRSAVLVEGAESARMLWVNRFLPTLMTGSYSHPLGLRMAGWEDLLMAWASKKELFFSCSWRGQAKKSCFFRAHGVGKQKRVVFSVLMTWASKKGLFFSCSWRGQAKKSCFFRAHGVGKQKRVVFFVLMAWASKKDLLFSCSWRGQAILARHFCAHVVFGIEIQPTLGHQQLLPETTNRTIESSYIIQKVSFNFFCWAKDRKKINSIPRESRSGMKVKGIGLSWLSRVVGLS</sequence>